<evidence type="ECO:0000256" key="1">
    <source>
        <dbReference type="SAM" id="MobiDB-lite"/>
    </source>
</evidence>
<evidence type="ECO:0000313" key="2">
    <source>
        <dbReference type="EMBL" id="CEM55238.1"/>
    </source>
</evidence>
<reference evidence="2" key="1">
    <citation type="submission" date="2014-11" db="EMBL/GenBank/DDBJ databases">
        <authorList>
            <person name="Otto D Thomas"/>
            <person name="Naeem Raeece"/>
        </authorList>
    </citation>
    <scope>NUCLEOTIDE SEQUENCE</scope>
</reference>
<dbReference type="EMBL" id="CDMZ01005855">
    <property type="protein sequence ID" value="CEM55238.1"/>
    <property type="molecule type" value="Genomic_DNA"/>
</dbReference>
<dbReference type="AlphaFoldDB" id="A0A0G4IDH5"/>
<protein>
    <submittedName>
        <fullName evidence="2">Uncharacterized protein</fullName>
    </submittedName>
</protein>
<feature type="region of interest" description="Disordered" evidence="1">
    <location>
        <begin position="70"/>
        <end position="98"/>
    </location>
</feature>
<accession>A0A0G4IDH5</accession>
<organism evidence="2">
    <name type="scientific">Chromera velia CCMP2878</name>
    <dbReference type="NCBI Taxonomy" id="1169474"/>
    <lineage>
        <taxon>Eukaryota</taxon>
        <taxon>Sar</taxon>
        <taxon>Alveolata</taxon>
        <taxon>Colpodellida</taxon>
        <taxon>Chromeraceae</taxon>
        <taxon>Chromera</taxon>
    </lineage>
</organism>
<dbReference type="VEuPathDB" id="CryptoDB:Cvel_13376"/>
<feature type="region of interest" description="Disordered" evidence="1">
    <location>
        <begin position="337"/>
        <end position="363"/>
    </location>
</feature>
<gene>
    <name evidence="2" type="ORF">Cvel_13376</name>
</gene>
<sequence>MSVVRPLLICVAVSGSLSPFSSERGGPSSPTFGLLGASAFVFANRVRDLRPRGSSGRMRIPRRGSVCLGAEFDVEDEEGKQKGEDDEDADGGDEEDVWGDDAGFMEQEREFLDAHPLTRRFPKGSKPEGLPRLPARHFINLTNGIELLPVLQNLLLQPSQSDQTGPGPIEGPGMPLFCRIPSSVCEKKRPEKLLILADASLLFALACGHPCYVYDLGSRSKHTGVPRAVWQGLEFLKYALHYYWFGEFLESRSGSEGRSRDRWFWKECILKYRVEKKVKKRIRYFAKYAKAMGVREIRLYGVYGAATKIDGYYPLYARAARAHYEDTFMHGNATEHAAKTWESRGETQMDTENSDRGDRPSLVSLGLGDEKEIEKILRRVALRVFDPDSHAADLVKEQISVKKQVEPEDGGEGAVGGLEYGMWGGWGGAGTVRSKTKEKAYKKMKQKMEEKLAEAEQLAPQG</sequence>
<feature type="compositionally biased region" description="Basic and acidic residues" evidence="1">
    <location>
        <begin position="337"/>
        <end position="359"/>
    </location>
</feature>
<feature type="compositionally biased region" description="Acidic residues" evidence="1">
    <location>
        <begin position="72"/>
        <end position="98"/>
    </location>
</feature>
<proteinExistence type="predicted"/>
<name>A0A0G4IDH5_9ALVE</name>